<evidence type="ECO:0000313" key="2">
    <source>
        <dbReference type="EMBL" id="KYK61378.1"/>
    </source>
</evidence>
<accession>A0A151GWA1</accession>
<dbReference type="RefSeq" id="XP_040660730.1">
    <property type="nucleotide sequence ID" value="XM_040799847.1"/>
</dbReference>
<keyword evidence="3" id="KW-1185">Reference proteome</keyword>
<feature type="chain" id="PRO_5007580991" evidence="1">
    <location>
        <begin position="20"/>
        <end position="348"/>
    </location>
</feature>
<dbReference type="InParanoid" id="A0A151GWA1"/>
<organism evidence="2 3">
    <name type="scientific">Drechmeria coniospora</name>
    <name type="common">Nematophagous fungus</name>
    <name type="synonym">Meria coniospora</name>
    <dbReference type="NCBI Taxonomy" id="98403"/>
    <lineage>
        <taxon>Eukaryota</taxon>
        <taxon>Fungi</taxon>
        <taxon>Dikarya</taxon>
        <taxon>Ascomycota</taxon>
        <taxon>Pezizomycotina</taxon>
        <taxon>Sordariomycetes</taxon>
        <taxon>Hypocreomycetidae</taxon>
        <taxon>Hypocreales</taxon>
        <taxon>Ophiocordycipitaceae</taxon>
        <taxon>Drechmeria</taxon>
    </lineage>
</organism>
<evidence type="ECO:0000313" key="3">
    <source>
        <dbReference type="Proteomes" id="UP000076580"/>
    </source>
</evidence>
<dbReference type="Proteomes" id="UP000076580">
    <property type="component" value="Chromosome 01"/>
</dbReference>
<dbReference type="GeneID" id="63715163"/>
<name>A0A151GWA1_DRECN</name>
<dbReference type="EMBL" id="LAYC01000001">
    <property type="protein sequence ID" value="KYK61378.1"/>
    <property type="molecule type" value="Genomic_DNA"/>
</dbReference>
<gene>
    <name evidence="2" type="ORF">DCS_02520</name>
</gene>
<proteinExistence type="predicted"/>
<feature type="signal peptide" evidence="1">
    <location>
        <begin position="1"/>
        <end position="19"/>
    </location>
</feature>
<reference evidence="2 3" key="1">
    <citation type="journal article" date="2016" name="Sci. Rep.">
        <title>Insights into Adaptations to a Near-Obligate Nematode Endoparasitic Lifestyle from the Finished Genome of Drechmeria coniospora.</title>
        <authorList>
            <person name="Zhang L."/>
            <person name="Zhou Z."/>
            <person name="Guo Q."/>
            <person name="Fokkens L."/>
            <person name="Miskei M."/>
            <person name="Pocsi I."/>
            <person name="Zhang W."/>
            <person name="Chen M."/>
            <person name="Wang L."/>
            <person name="Sun Y."/>
            <person name="Donzelli B.G."/>
            <person name="Gibson D.M."/>
            <person name="Nelson D.R."/>
            <person name="Luo J.G."/>
            <person name="Rep M."/>
            <person name="Liu H."/>
            <person name="Yang S."/>
            <person name="Wang J."/>
            <person name="Krasnoff S.B."/>
            <person name="Xu Y."/>
            <person name="Molnar I."/>
            <person name="Lin M."/>
        </authorList>
    </citation>
    <scope>NUCLEOTIDE SEQUENCE [LARGE SCALE GENOMIC DNA]</scope>
    <source>
        <strain evidence="2 3">ARSEF 6962</strain>
    </source>
</reference>
<protein>
    <submittedName>
        <fullName evidence="2">Uncharacterized protein</fullName>
    </submittedName>
</protein>
<dbReference type="AlphaFoldDB" id="A0A151GWA1"/>
<evidence type="ECO:0000256" key="1">
    <source>
        <dbReference type="SAM" id="SignalP"/>
    </source>
</evidence>
<sequence length="348" mass="37966">MPRLTPSVALLLQAYAVSSSVIDVRADGSSIDRRDIFGQVAPRDVFKANPTCPTERAAFKEFQRANKGEALDNLLYGCTPPTLRGQLYPTFDDSNQNTIAGRGVDSNTVEETGKSSQSCNDITRAWGCVRGLDCRYVQTCSRRSLKELHGGGTIKLGDRETVPCAKGTVPREMHCKISTNPAAAAEVAFDRLIFELIMDDGQPASGKIRAEVGNGQSVSIFDGSLSKNRAIIPVNIPSLFGGETRFSLQQVMGNHVKLYYDPKSGGDDAFKIKSFTLFARLAGTNLVFQTMPLVDQKFDAGRGHTEIWSHQLDLEGWNTVAGVEKPISPFLCLSTETSEECSARLRYG</sequence>
<comment type="caution">
    <text evidence="2">The sequence shown here is derived from an EMBL/GenBank/DDBJ whole genome shotgun (WGS) entry which is preliminary data.</text>
</comment>
<keyword evidence="1" id="KW-0732">Signal</keyword>